<gene>
    <name evidence="2" type="ORF">FHU36_000243</name>
</gene>
<protein>
    <submittedName>
        <fullName evidence="2">Uncharacterized protein</fullName>
    </submittedName>
</protein>
<organism evidence="2 3">
    <name type="scientific">Nonomuraea muscovyensis</name>
    <dbReference type="NCBI Taxonomy" id="1124761"/>
    <lineage>
        <taxon>Bacteria</taxon>
        <taxon>Bacillati</taxon>
        <taxon>Actinomycetota</taxon>
        <taxon>Actinomycetes</taxon>
        <taxon>Streptosporangiales</taxon>
        <taxon>Streptosporangiaceae</taxon>
        <taxon>Nonomuraea</taxon>
    </lineage>
</organism>
<feature type="transmembrane region" description="Helical" evidence="1">
    <location>
        <begin position="85"/>
        <end position="101"/>
    </location>
</feature>
<dbReference type="Proteomes" id="UP000583800">
    <property type="component" value="Unassembled WGS sequence"/>
</dbReference>
<keyword evidence="3" id="KW-1185">Reference proteome</keyword>
<keyword evidence="1" id="KW-1133">Transmembrane helix</keyword>
<proteinExistence type="predicted"/>
<evidence type="ECO:0000313" key="3">
    <source>
        <dbReference type="Proteomes" id="UP000583800"/>
    </source>
</evidence>
<dbReference type="AlphaFoldDB" id="A0A7X0BVM1"/>
<dbReference type="RefSeq" id="WP_185081963.1">
    <property type="nucleotide sequence ID" value="NZ_JACHJB010000001.1"/>
</dbReference>
<name>A0A7X0BVM1_9ACTN</name>
<feature type="transmembrane region" description="Helical" evidence="1">
    <location>
        <begin position="107"/>
        <end position="129"/>
    </location>
</feature>
<feature type="transmembrane region" description="Helical" evidence="1">
    <location>
        <begin position="55"/>
        <end position="73"/>
    </location>
</feature>
<accession>A0A7X0BVM1</accession>
<reference evidence="2 3" key="1">
    <citation type="submission" date="2020-08" db="EMBL/GenBank/DDBJ databases">
        <title>Sequencing the genomes of 1000 actinobacteria strains.</title>
        <authorList>
            <person name="Klenk H.-P."/>
        </authorList>
    </citation>
    <scope>NUCLEOTIDE SEQUENCE [LARGE SCALE GENOMIC DNA]</scope>
    <source>
        <strain evidence="2 3">DSM 45913</strain>
    </source>
</reference>
<keyword evidence="1" id="KW-0812">Transmembrane</keyword>
<dbReference type="EMBL" id="JACHJB010000001">
    <property type="protein sequence ID" value="MBB6343734.1"/>
    <property type="molecule type" value="Genomic_DNA"/>
</dbReference>
<keyword evidence="1" id="KW-0472">Membrane</keyword>
<sequence>MTTTLPAPSSRTTARWPVWLLRAAVTAVTVLVLAQAALAGSFLSGTYEALAAHARNAGIMAACLVLQLIAAVLCRRMRLATRQPVVASVAQCVVVAALIPLGEQRILAVHVPLAVLLVVGVLQVAYVAWRRIPAGPEAVR</sequence>
<evidence type="ECO:0000313" key="2">
    <source>
        <dbReference type="EMBL" id="MBB6343734.1"/>
    </source>
</evidence>
<comment type="caution">
    <text evidence="2">The sequence shown here is derived from an EMBL/GenBank/DDBJ whole genome shotgun (WGS) entry which is preliminary data.</text>
</comment>
<evidence type="ECO:0000256" key="1">
    <source>
        <dbReference type="SAM" id="Phobius"/>
    </source>
</evidence>